<dbReference type="EC" id="1.3.1.106" evidence="4"/>
<evidence type="ECO:0000256" key="1">
    <source>
        <dbReference type="ARBA" id="ARBA00004953"/>
    </source>
</evidence>
<dbReference type="Proteomes" id="UP000266677">
    <property type="component" value="Unassembled WGS sequence"/>
</dbReference>
<keyword evidence="5" id="KW-1185">Reference proteome</keyword>
<keyword evidence="3 4" id="KW-0560">Oxidoreductase</keyword>
<comment type="caution">
    <text evidence="4">The sequence shown here is derived from an EMBL/GenBank/DDBJ whole genome shotgun (WGS) entry which is preliminary data.</text>
</comment>
<sequence length="250" mass="26213">MVKVLLLGGTGEARELAAMAERASGFEIISALAGRTTAPRLPSGAVRIGGFGGSAGLREWLVANEIEAVVDATHPFAATISAHAATAAAALGLPLLHLRRPGWVSVAGDHWIRVPDRLAAVRALRDQGERIFLTIGRQGVADFAELTGWFLIRAIDPPTGPLPARHELLLARGPFTVADEAALLARRRIDAVVTKDSGGAATEAKLIAARAAGITVVLIDRPALPEGARVVSDAKQAWEWLCSGAFEHLG</sequence>
<protein>
    <submittedName>
        <fullName evidence="4">Cobalt-precorrin-6A reductase</fullName>
        <ecNumber evidence="4">1.3.1.106</ecNumber>
    </submittedName>
</protein>
<dbReference type="RefSeq" id="WP_120045242.1">
    <property type="nucleotide sequence ID" value="NZ_QZFU01000055.1"/>
</dbReference>
<dbReference type="PROSITE" id="PS51014">
    <property type="entry name" value="COBK_CBIJ"/>
    <property type="match status" value="1"/>
</dbReference>
<dbReference type="PANTHER" id="PTHR36925">
    <property type="entry name" value="COBALT-PRECORRIN-6A REDUCTASE"/>
    <property type="match status" value="1"/>
</dbReference>
<dbReference type="GO" id="GO:0009236">
    <property type="term" value="P:cobalamin biosynthetic process"/>
    <property type="evidence" value="ECO:0007669"/>
    <property type="project" value="UniProtKB-UniPathway"/>
</dbReference>
<dbReference type="EMBL" id="QZFU01000055">
    <property type="protein sequence ID" value="RJO68438.1"/>
    <property type="molecule type" value="Genomic_DNA"/>
</dbReference>
<dbReference type="Pfam" id="PF02571">
    <property type="entry name" value="CbiJ"/>
    <property type="match status" value="1"/>
</dbReference>
<comment type="pathway">
    <text evidence="1">Cofactor biosynthesis; adenosylcobalamin biosynthesis.</text>
</comment>
<proteinExistence type="predicted"/>
<accession>A0A3A4K932</accession>
<reference evidence="4 5" key="1">
    <citation type="submission" date="2018-09" db="EMBL/GenBank/DDBJ databases">
        <title>YIM PH21274 draft genome.</title>
        <authorList>
            <person name="Miao C."/>
        </authorList>
    </citation>
    <scope>NUCLEOTIDE SEQUENCE [LARGE SCALE GENOMIC DNA]</scope>
    <source>
        <strain evidence="4 5">YIM PH 21724</strain>
    </source>
</reference>
<dbReference type="UniPathway" id="UPA00148"/>
<dbReference type="OrthoDB" id="5183775at2"/>
<evidence type="ECO:0000313" key="4">
    <source>
        <dbReference type="EMBL" id="RJO68438.1"/>
    </source>
</evidence>
<dbReference type="GO" id="GO:0016994">
    <property type="term" value="F:precorrin-6A reductase activity"/>
    <property type="evidence" value="ECO:0007669"/>
    <property type="project" value="InterPro"/>
</dbReference>
<dbReference type="AlphaFoldDB" id="A0A3A4K932"/>
<organism evidence="4 5">
    <name type="scientific">Nocardia panacis</name>
    <dbReference type="NCBI Taxonomy" id="2340916"/>
    <lineage>
        <taxon>Bacteria</taxon>
        <taxon>Bacillati</taxon>
        <taxon>Actinomycetota</taxon>
        <taxon>Actinomycetes</taxon>
        <taxon>Mycobacteriales</taxon>
        <taxon>Nocardiaceae</taxon>
        <taxon>Nocardia</taxon>
    </lineage>
</organism>
<gene>
    <name evidence="4" type="ORF">D5S18_32435</name>
</gene>
<dbReference type="NCBIfam" id="TIGR00715">
    <property type="entry name" value="precor6x_red"/>
    <property type="match status" value="1"/>
</dbReference>
<evidence type="ECO:0000256" key="3">
    <source>
        <dbReference type="ARBA" id="ARBA00023002"/>
    </source>
</evidence>
<evidence type="ECO:0000256" key="2">
    <source>
        <dbReference type="ARBA" id="ARBA00022573"/>
    </source>
</evidence>
<keyword evidence="2" id="KW-0169">Cobalamin biosynthesis</keyword>
<dbReference type="InterPro" id="IPR003723">
    <property type="entry name" value="Precorrin-6x_reduct"/>
</dbReference>
<dbReference type="PANTHER" id="PTHR36925:SF1">
    <property type="entry name" value="COBALT-PRECORRIN-6A REDUCTASE"/>
    <property type="match status" value="1"/>
</dbReference>
<name>A0A3A4K932_9NOCA</name>
<dbReference type="NCBIfam" id="NF005968">
    <property type="entry name" value="PRK08057.1-2"/>
    <property type="match status" value="1"/>
</dbReference>
<evidence type="ECO:0000313" key="5">
    <source>
        <dbReference type="Proteomes" id="UP000266677"/>
    </source>
</evidence>